<evidence type="ECO:0000313" key="3">
    <source>
        <dbReference type="Proteomes" id="UP000321440"/>
    </source>
</evidence>
<comment type="caution">
    <text evidence="2">The sequence shown here is derived from an EMBL/GenBank/DDBJ whole genome shotgun (WGS) entry which is preliminary data.</text>
</comment>
<reference evidence="2 3" key="1">
    <citation type="submission" date="2019-07" db="EMBL/GenBank/DDBJ databases">
        <title>Whole genome shotgun sequence of Alkalibacillus haloalkaliphilus NBRC 103110.</title>
        <authorList>
            <person name="Hosoyama A."/>
            <person name="Uohara A."/>
            <person name="Ohji S."/>
            <person name="Ichikawa N."/>
        </authorList>
    </citation>
    <scope>NUCLEOTIDE SEQUENCE [LARGE SCALE GENOMIC DNA]</scope>
    <source>
        <strain evidence="2 3">NBRC 103110</strain>
    </source>
</reference>
<name>A0A511W7A6_9BACI</name>
<dbReference type="Proteomes" id="UP000321440">
    <property type="component" value="Unassembled WGS sequence"/>
</dbReference>
<sequence length="103" mass="11758">MSEEVKEILPEELEKDIENGSKYTVIDVREDEEVATGMVPGAKHIALQTIPDRLNELPKDNEYVMVCRSGRRSHNACMFLNERGYKTVNLKGGMLEWTGEKVF</sequence>
<dbReference type="AlphaFoldDB" id="A0A511W7A6"/>
<dbReference type="InterPro" id="IPR001763">
    <property type="entry name" value="Rhodanese-like_dom"/>
</dbReference>
<dbReference type="InterPro" id="IPR036873">
    <property type="entry name" value="Rhodanese-like_dom_sf"/>
</dbReference>
<dbReference type="PANTHER" id="PTHR43031:SF17">
    <property type="entry name" value="SULFURTRANSFERASE YTWF-RELATED"/>
    <property type="match status" value="1"/>
</dbReference>
<dbReference type="RefSeq" id="WP_146818245.1">
    <property type="nucleotide sequence ID" value="NZ_BJYA01000021.1"/>
</dbReference>
<dbReference type="SMART" id="SM00450">
    <property type="entry name" value="RHOD"/>
    <property type="match status" value="1"/>
</dbReference>
<feature type="domain" description="Rhodanese" evidence="1">
    <location>
        <begin position="19"/>
        <end position="102"/>
    </location>
</feature>
<dbReference type="OrthoDB" id="9800872at2"/>
<accession>A0A511W7A6</accession>
<keyword evidence="3" id="KW-1185">Reference proteome</keyword>
<dbReference type="PROSITE" id="PS50206">
    <property type="entry name" value="RHODANESE_3"/>
    <property type="match status" value="1"/>
</dbReference>
<organism evidence="2 3">
    <name type="scientific">Alkalibacillus haloalkaliphilus</name>
    <dbReference type="NCBI Taxonomy" id="94136"/>
    <lineage>
        <taxon>Bacteria</taxon>
        <taxon>Bacillati</taxon>
        <taxon>Bacillota</taxon>
        <taxon>Bacilli</taxon>
        <taxon>Bacillales</taxon>
        <taxon>Bacillaceae</taxon>
        <taxon>Alkalibacillus</taxon>
    </lineage>
</organism>
<gene>
    <name evidence="2" type="ORF">AHA02nite_27460</name>
</gene>
<evidence type="ECO:0000259" key="1">
    <source>
        <dbReference type="PROSITE" id="PS50206"/>
    </source>
</evidence>
<dbReference type="SUPFAM" id="SSF52821">
    <property type="entry name" value="Rhodanese/Cell cycle control phosphatase"/>
    <property type="match status" value="1"/>
</dbReference>
<dbReference type="CDD" id="cd00158">
    <property type="entry name" value="RHOD"/>
    <property type="match status" value="1"/>
</dbReference>
<dbReference type="InterPro" id="IPR050229">
    <property type="entry name" value="GlpE_sulfurtransferase"/>
</dbReference>
<proteinExistence type="predicted"/>
<dbReference type="EMBL" id="BJYA01000021">
    <property type="protein sequence ID" value="GEN46970.1"/>
    <property type="molecule type" value="Genomic_DNA"/>
</dbReference>
<dbReference type="Gene3D" id="3.40.250.10">
    <property type="entry name" value="Rhodanese-like domain"/>
    <property type="match status" value="1"/>
</dbReference>
<evidence type="ECO:0000313" key="2">
    <source>
        <dbReference type="EMBL" id="GEN46970.1"/>
    </source>
</evidence>
<protein>
    <submittedName>
        <fullName evidence="2">Rhodanese-like domain-containing protein</fullName>
    </submittedName>
</protein>
<dbReference type="PANTHER" id="PTHR43031">
    <property type="entry name" value="FAD-DEPENDENT OXIDOREDUCTASE"/>
    <property type="match status" value="1"/>
</dbReference>
<dbReference type="Pfam" id="PF00581">
    <property type="entry name" value="Rhodanese"/>
    <property type="match status" value="1"/>
</dbReference>